<proteinExistence type="predicted"/>
<reference evidence="2" key="1">
    <citation type="submission" date="2016-11" db="UniProtKB">
        <authorList>
            <consortium name="WormBaseParasite"/>
        </authorList>
    </citation>
    <scope>IDENTIFICATION</scope>
    <source>
        <strain evidence="2">KR3021</strain>
    </source>
</reference>
<accession>A0AC35U7Y9</accession>
<dbReference type="Proteomes" id="UP000095286">
    <property type="component" value="Unplaced"/>
</dbReference>
<organism evidence="1 2">
    <name type="scientific">Rhabditophanes sp. KR3021</name>
    <dbReference type="NCBI Taxonomy" id="114890"/>
    <lineage>
        <taxon>Eukaryota</taxon>
        <taxon>Metazoa</taxon>
        <taxon>Ecdysozoa</taxon>
        <taxon>Nematoda</taxon>
        <taxon>Chromadorea</taxon>
        <taxon>Rhabditida</taxon>
        <taxon>Tylenchina</taxon>
        <taxon>Panagrolaimomorpha</taxon>
        <taxon>Strongyloidoidea</taxon>
        <taxon>Alloionematidae</taxon>
        <taxon>Rhabditophanes</taxon>
    </lineage>
</organism>
<evidence type="ECO:0000313" key="2">
    <source>
        <dbReference type="WBParaSite" id="RSKR_0000877300.1"/>
    </source>
</evidence>
<dbReference type="WBParaSite" id="RSKR_0000877300.1">
    <property type="protein sequence ID" value="RSKR_0000877300.1"/>
    <property type="gene ID" value="RSKR_0000877300"/>
</dbReference>
<name>A0AC35U7Y9_9BILA</name>
<sequence>MKLLLLASTFLLSLSYLNAAQDSDGNEFITSFPWYNEPNPDDIAITLNFVNNVPKKNRVTISYWSVKQNIQISTNFILDPNAVMSYNLFFRDVVKDGLDLSKEATLIPDPRIIINSHYSMKVISRIYNQKTGLGDAEMIPQSDMAHSAYLVRLPAANPGGTQIIHILASNAKDALVTVYHTIDGEISNKYDLKVTSAVGSYQNVITNPSDPKRAHSFSIYSNKQIIVVGAVSRVNLIATGTNGVATIDSPTDYSYMHFYNSHFFDCTYAFFKGSEDHRMITSEFTKSVYVTPPRTNGCINYLPILVYSQLKPNDPTPINLKIFASSSLNLTPGSQGGTSSEYSYTPWIRFGGFRAPAPQTQLLSSFLHYVPETSQFIHGSVFFFTFTPNSYIEIYAKSIVDTTSFFLDGVVVDGTQFQSQSNIPYFKAKYNVFTILVKNAGSHIFEVKQDNAKYIAYVTGYNVKGAGGSYGYVAGYNTNSLEVYTTNSGTDVPPVTTTKSGSKIEKSLFMILFAFVFVKLL</sequence>
<protein>
    <submittedName>
        <fullName evidence="2">IgGFc_binding domain-containing protein</fullName>
    </submittedName>
</protein>
<evidence type="ECO:0000313" key="1">
    <source>
        <dbReference type="Proteomes" id="UP000095286"/>
    </source>
</evidence>